<dbReference type="InterPro" id="IPR043128">
    <property type="entry name" value="Rev_trsase/Diguanyl_cyclase"/>
</dbReference>
<dbReference type="InterPro" id="IPR029787">
    <property type="entry name" value="Nucleotide_cyclase"/>
</dbReference>
<evidence type="ECO:0000313" key="3">
    <source>
        <dbReference type="Proteomes" id="UP001589587"/>
    </source>
</evidence>
<dbReference type="InterPro" id="IPR050469">
    <property type="entry name" value="Diguanylate_Cyclase"/>
</dbReference>
<protein>
    <submittedName>
        <fullName evidence="2">GGDEF domain-containing protein</fullName>
    </submittedName>
</protein>
<dbReference type="Proteomes" id="UP001589587">
    <property type="component" value="Unassembled WGS sequence"/>
</dbReference>
<dbReference type="CDD" id="cd01949">
    <property type="entry name" value="GGDEF"/>
    <property type="match status" value="1"/>
</dbReference>
<accession>A0ABV5XJK7</accession>
<organism evidence="2 3">
    <name type="scientific">Rhodococcus baikonurensis</name>
    <dbReference type="NCBI Taxonomy" id="172041"/>
    <lineage>
        <taxon>Bacteria</taxon>
        <taxon>Bacillati</taxon>
        <taxon>Actinomycetota</taxon>
        <taxon>Actinomycetes</taxon>
        <taxon>Mycobacteriales</taxon>
        <taxon>Nocardiaceae</taxon>
        <taxon>Rhodococcus</taxon>
        <taxon>Rhodococcus erythropolis group</taxon>
    </lineage>
</organism>
<feature type="domain" description="GGDEF" evidence="1">
    <location>
        <begin position="210"/>
        <end position="325"/>
    </location>
</feature>
<dbReference type="PANTHER" id="PTHR45138">
    <property type="entry name" value="REGULATORY COMPONENTS OF SENSORY TRANSDUCTION SYSTEM"/>
    <property type="match status" value="1"/>
</dbReference>
<comment type="caution">
    <text evidence="2">The sequence shown here is derived from an EMBL/GenBank/DDBJ whole genome shotgun (WGS) entry which is preliminary data.</text>
</comment>
<dbReference type="PANTHER" id="PTHR45138:SF24">
    <property type="entry name" value="DIGUANYLATE CYCLASE DGCC-RELATED"/>
    <property type="match status" value="1"/>
</dbReference>
<evidence type="ECO:0000259" key="1">
    <source>
        <dbReference type="PROSITE" id="PS50887"/>
    </source>
</evidence>
<dbReference type="Pfam" id="PF00990">
    <property type="entry name" value="GGDEF"/>
    <property type="match status" value="1"/>
</dbReference>
<name>A0ABV5XJK7_9NOCA</name>
<dbReference type="PROSITE" id="PS50887">
    <property type="entry name" value="GGDEF"/>
    <property type="match status" value="1"/>
</dbReference>
<gene>
    <name evidence="2" type="ORF">ACFFQ6_19990</name>
</gene>
<dbReference type="SMART" id="SM00267">
    <property type="entry name" value="GGDEF"/>
    <property type="match status" value="1"/>
</dbReference>
<dbReference type="RefSeq" id="WP_378375267.1">
    <property type="nucleotide sequence ID" value="NZ_JBHMAS010000049.1"/>
</dbReference>
<evidence type="ECO:0000313" key="2">
    <source>
        <dbReference type="EMBL" id="MFB9781984.1"/>
    </source>
</evidence>
<dbReference type="Gene3D" id="3.30.70.270">
    <property type="match status" value="1"/>
</dbReference>
<reference evidence="2 3" key="1">
    <citation type="submission" date="2024-09" db="EMBL/GenBank/DDBJ databases">
        <authorList>
            <person name="Sun Q."/>
            <person name="Mori K."/>
        </authorList>
    </citation>
    <scope>NUCLEOTIDE SEQUENCE [LARGE SCALE GENOMIC DNA]</scope>
    <source>
        <strain evidence="2 3">JCM 11411</strain>
    </source>
</reference>
<dbReference type="InterPro" id="IPR000160">
    <property type="entry name" value="GGDEF_dom"/>
</dbReference>
<sequence>MSHGQARTIPSPAFPSMPLLPPLTNFDQASRSIVSYLDDHLPFALWSITRFDGANQIFLTVSPNPLHIEVGETRVWQNTMCSEVVCGNAPPVSSNRELVPALSRDDTWEGIGAYVSIPILHSDGSLFGTLCGADPTTGDSGLEDNEALLTLLCRLLGTILDIDYQRAQSVRLAETAQLDAETDPLTGLLNRRGWDRFLEAEQTRYRQFADPGSIIIIDLDGMKTINDERGHAAGDEYVQRAGEILAACAHPGAVVSRLGGDEFGIALSDTQPHTVDYLIERLEQSFRRAEVRCSVGRADFSMSQSFSETWDAADAEMYRQKRSNR</sequence>
<dbReference type="NCBIfam" id="TIGR00254">
    <property type="entry name" value="GGDEF"/>
    <property type="match status" value="1"/>
</dbReference>
<proteinExistence type="predicted"/>
<dbReference type="EMBL" id="JBHMAS010000049">
    <property type="protein sequence ID" value="MFB9781984.1"/>
    <property type="molecule type" value="Genomic_DNA"/>
</dbReference>
<keyword evidence="3" id="KW-1185">Reference proteome</keyword>
<dbReference type="SUPFAM" id="SSF55781">
    <property type="entry name" value="GAF domain-like"/>
    <property type="match status" value="1"/>
</dbReference>
<dbReference type="SUPFAM" id="SSF55073">
    <property type="entry name" value="Nucleotide cyclase"/>
    <property type="match status" value="1"/>
</dbReference>